<feature type="compositionally biased region" description="Acidic residues" evidence="1">
    <location>
        <begin position="74"/>
        <end position="89"/>
    </location>
</feature>
<dbReference type="PROSITE" id="PS51257">
    <property type="entry name" value="PROKAR_LIPOPROTEIN"/>
    <property type="match status" value="1"/>
</dbReference>
<reference evidence="3 4" key="1">
    <citation type="submission" date="2018-06" db="EMBL/GenBank/DDBJ databases">
        <authorList>
            <consortium name="Pathogen Informatics"/>
            <person name="Doyle S."/>
        </authorList>
    </citation>
    <scope>NUCLEOTIDE SEQUENCE [LARGE SCALE GENOMIC DNA]</scope>
    <source>
        <strain evidence="3 4">NCTC12112</strain>
    </source>
</reference>
<dbReference type="RefSeq" id="WP_005976069.1">
    <property type="nucleotide sequence ID" value="NZ_BAABXY010000001.1"/>
</dbReference>
<proteinExistence type="predicted"/>
<gene>
    <name evidence="3" type="ORF">NCTC12112_00629</name>
</gene>
<feature type="chain" id="PRO_5043298075" description="Lipoprotein" evidence="2">
    <location>
        <begin position="19"/>
        <end position="89"/>
    </location>
</feature>
<protein>
    <recommendedName>
        <fullName evidence="5">Lipoprotein</fullName>
    </recommendedName>
</protein>
<feature type="signal peptide" evidence="2">
    <location>
        <begin position="1"/>
        <end position="18"/>
    </location>
</feature>
<dbReference type="Proteomes" id="UP000249008">
    <property type="component" value="Chromosome 1"/>
</dbReference>
<evidence type="ECO:0000256" key="2">
    <source>
        <dbReference type="SAM" id="SignalP"/>
    </source>
</evidence>
<sequence length="89" mass="10344">MKKIIGIFFLLMVMSACGAKTDERGFYIEGKNIGKHKETNTLYDSEGYDKDGFNLEGYDFNGYTREDYEKEGLDNENYDGEEEVEEEKK</sequence>
<dbReference type="EMBL" id="LS483487">
    <property type="protein sequence ID" value="SQJ00305.1"/>
    <property type="molecule type" value="Genomic_DNA"/>
</dbReference>
<dbReference type="GeneID" id="78455218"/>
<evidence type="ECO:0000256" key="1">
    <source>
        <dbReference type="SAM" id="MobiDB-lite"/>
    </source>
</evidence>
<name>A0AAX1TRB5_9FUSO</name>
<organism evidence="3 4">
    <name type="scientific">Fusobacterium ulcerans</name>
    <dbReference type="NCBI Taxonomy" id="861"/>
    <lineage>
        <taxon>Bacteria</taxon>
        <taxon>Fusobacteriati</taxon>
        <taxon>Fusobacteriota</taxon>
        <taxon>Fusobacteriia</taxon>
        <taxon>Fusobacteriales</taxon>
        <taxon>Fusobacteriaceae</taxon>
        <taxon>Fusobacterium</taxon>
    </lineage>
</organism>
<feature type="region of interest" description="Disordered" evidence="1">
    <location>
        <begin position="69"/>
        <end position="89"/>
    </location>
</feature>
<dbReference type="AlphaFoldDB" id="A0AAX1TRB5"/>
<dbReference type="KEGG" id="ful:C4N20_10370"/>
<evidence type="ECO:0008006" key="5">
    <source>
        <dbReference type="Google" id="ProtNLM"/>
    </source>
</evidence>
<evidence type="ECO:0000313" key="3">
    <source>
        <dbReference type="EMBL" id="SQJ00305.1"/>
    </source>
</evidence>
<keyword evidence="2" id="KW-0732">Signal</keyword>
<accession>A0AAX1TRB5</accession>
<evidence type="ECO:0000313" key="4">
    <source>
        <dbReference type="Proteomes" id="UP000249008"/>
    </source>
</evidence>